<feature type="domain" description="RING-type" evidence="4">
    <location>
        <begin position="21"/>
        <end position="55"/>
    </location>
</feature>
<keyword evidence="2" id="KW-0862">Zinc</keyword>
<dbReference type="InterPro" id="IPR013083">
    <property type="entry name" value="Znf_RING/FYVE/PHD"/>
</dbReference>
<evidence type="ECO:0000313" key="5">
    <source>
        <dbReference type="WBParaSite" id="MCU_010474-RA"/>
    </source>
</evidence>
<dbReference type="GO" id="GO:0008270">
    <property type="term" value="F:zinc ion binding"/>
    <property type="evidence" value="ECO:0007669"/>
    <property type="project" value="UniProtKB-KW"/>
</dbReference>
<reference evidence="5" key="1">
    <citation type="submission" date="2019-11" db="UniProtKB">
        <authorList>
            <consortium name="WormBaseParasite"/>
        </authorList>
    </citation>
    <scope>IDENTIFICATION</scope>
</reference>
<proteinExistence type="predicted"/>
<dbReference type="PROSITE" id="PS50089">
    <property type="entry name" value="ZF_RING_2"/>
    <property type="match status" value="2"/>
</dbReference>
<keyword evidence="1 3" id="KW-0479">Metal-binding</keyword>
<name>A0A5K3FTN7_MESCO</name>
<dbReference type="AlphaFoldDB" id="A0A5K3FTN7"/>
<evidence type="ECO:0000256" key="3">
    <source>
        <dbReference type="PROSITE-ProRule" id="PRU00175"/>
    </source>
</evidence>
<dbReference type="Pfam" id="PF13920">
    <property type="entry name" value="zf-C3HC4_3"/>
    <property type="match status" value="1"/>
</dbReference>
<sequence length="543" mass="62717">MSSPDAYMFFDEKEKEQFIKCPYCDEQFSEPVQLPCSHTVCLKCFRESPTCPFCSMPINEKDIEPNKRMEDLIKIGTLLFCESCRLQGITVLNECQHCNLRVCVTCMENHRTMALDRLIALIQDARQKGSSLNQVYEEYQMNQMVPMSTNDKVFNTIESHLRDLETRLNSLFEKIGQQRSEFEKECTQYTTFLSSELRKLDEGEPVAATGKTDPTFPVPEDSPESTFYWLKFHQLEEKCERRINPDFEKIADYIDETTLFKLKNRIFCAEFDMAVHGGFSKHLLCIYCNLKLNKPQCLPCRHAFCEQCTNIISTLRVCPAPFCGRPFKPEDVKADREGNAIVGFVVVKESGNCFECPKKNIRSQACGHCSKQFCAECSKSHNEELSQLLTDGKDRAEKLHRNISDYTKQLAAGDKSNRDLESDLIKLKEHVNLLRTAVQEWFEQAETVITEDLNGKKSNLDRLRQQITEIETMIADRAQDDCVNELSHLDKLTFDKGKTSTNLIRGLQRKRTERTDLKITLKRTELVKKFAELETFTILNDFL</sequence>
<evidence type="ECO:0000256" key="2">
    <source>
        <dbReference type="ARBA" id="ARBA00022833"/>
    </source>
</evidence>
<dbReference type="Gene3D" id="3.30.40.10">
    <property type="entry name" value="Zinc/RING finger domain, C3HC4 (zinc finger)"/>
    <property type="match status" value="2"/>
</dbReference>
<evidence type="ECO:0000256" key="1">
    <source>
        <dbReference type="ARBA" id="ARBA00022771"/>
    </source>
</evidence>
<keyword evidence="1 3" id="KW-0863">Zinc-finger</keyword>
<dbReference type="InterPro" id="IPR001841">
    <property type="entry name" value="Znf_RING"/>
</dbReference>
<accession>A0A5K3FTN7</accession>
<organism evidence="5">
    <name type="scientific">Mesocestoides corti</name>
    <name type="common">Flatworm</name>
    <dbReference type="NCBI Taxonomy" id="53468"/>
    <lineage>
        <taxon>Eukaryota</taxon>
        <taxon>Metazoa</taxon>
        <taxon>Spiralia</taxon>
        <taxon>Lophotrochozoa</taxon>
        <taxon>Platyhelminthes</taxon>
        <taxon>Cestoda</taxon>
        <taxon>Eucestoda</taxon>
        <taxon>Cyclophyllidea</taxon>
        <taxon>Mesocestoididae</taxon>
        <taxon>Mesocestoides</taxon>
    </lineage>
</organism>
<dbReference type="SUPFAM" id="SSF57850">
    <property type="entry name" value="RING/U-box"/>
    <property type="match status" value="2"/>
</dbReference>
<dbReference type="SMART" id="SM00184">
    <property type="entry name" value="RING"/>
    <property type="match status" value="2"/>
</dbReference>
<dbReference type="PANTHER" id="PTHR24103">
    <property type="entry name" value="E3 UBIQUITIN-PROTEIN LIGASE TRIM"/>
    <property type="match status" value="1"/>
</dbReference>
<feature type="domain" description="RING-type" evidence="4">
    <location>
        <begin position="285"/>
        <end position="319"/>
    </location>
</feature>
<evidence type="ECO:0000259" key="4">
    <source>
        <dbReference type="PROSITE" id="PS50089"/>
    </source>
</evidence>
<protein>
    <submittedName>
        <fullName evidence="5">RING-type domain-containing protein</fullName>
    </submittedName>
</protein>
<dbReference type="WBParaSite" id="MCU_010474-RA">
    <property type="protein sequence ID" value="MCU_010474-RA"/>
    <property type="gene ID" value="MCU_010474"/>
</dbReference>
<dbReference type="InterPro" id="IPR050143">
    <property type="entry name" value="TRIM/RBCC"/>
</dbReference>